<dbReference type="AlphaFoldDB" id="A0AAJ6AP28"/>
<organism evidence="2 3">
    <name type="scientific">Auritidibacter ignavus</name>
    <dbReference type="NCBI Taxonomy" id="678932"/>
    <lineage>
        <taxon>Bacteria</taxon>
        <taxon>Bacillati</taxon>
        <taxon>Actinomycetota</taxon>
        <taxon>Actinomycetes</taxon>
        <taxon>Micrococcales</taxon>
        <taxon>Micrococcaceae</taxon>
        <taxon>Auritidibacter</taxon>
    </lineage>
</organism>
<dbReference type="Pfam" id="PF09509">
    <property type="entry name" value="Hypoth_Ymh"/>
    <property type="match status" value="1"/>
</dbReference>
<dbReference type="InterPro" id="IPR012654">
    <property type="entry name" value="CHP02391"/>
</dbReference>
<dbReference type="EMBL" id="CP122566">
    <property type="protein sequence ID" value="WGH93581.1"/>
    <property type="molecule type" value="Genomic_DNA"/>
</dbReference>
<name>A0AAJ6AP28_9MICC</name>
<feature type="domain" description="Conserved hypothetical protein CHP02391" evidence="1">
    <location>
        <begin position="65"/>
        <end position="119"/>
    </location>
</feature>
<reference evidence="2 3" key="1">
    <citation type="submission" date="2023-03" db="EMBL/GenBank/DDBJ databases">
        <title>Complete genome sequences of several Auritidibacter ignavus strains isolated from ear infections.</title>
        <authorList>
            <person name="Baehr T."/>
            <person name="Baumhoegger A.M."/>
        </authorList>
    </citation>
    <scope>NUCLEOTIDE SEQUENCE [LARGE SCALE GENOMIC DNA]</scope>
    <source>
        <strain evidence="2 3">BABAE-6</strain>
    </source>
</reference>
<keyword evidence="3" id="KW-1185">Reference proteome</keyword>
<evidence type="ECO:0000313" key="2">
    <source>
        <dbReference type="EMBL" id="WGH93581.1"/>
    </source>
</evidence>
<proteinExistence type="predicted"/>
<accession>A0AAJ6AP28</accession>
<dbReference type="RefSeq" id="WP_279675042.1">
    <property type="nucleotide sequence ID" value="NZ_CP122566.1"/>
</dbReference>
<gene>
    <name evidence="2" type="ORF">QDX21_01900</name>
</gene>
<dbReference type="Proteomes" id="UP001224674">
    <property type="component" value="Chromosome"/>
</dbReference>
<evidence type="ECO:0000313" key="3">
    <source>
        <dbReference type="Proteomes" id="UP001224674"/>
    </source>
</evidence>
<sequence>MSPTRYTTDRQRWDDLRRLLKKVLATEGWHLDDAGELTQLAEVARTFDDIERLTSSLVEELQRRSTHERLMEYCSQELIAESLFHAVSETAKSIPDRIRILTGSTDDGQKLFDAALGAHRN</sequence>
<protein>
    <submittedName>
        <fullName evidence="2">TIGR02391 family protein</fullName>
    </submittedName>
</protein>
<evidence type="ECO:0000259" key="1">
    <source>
        <dbReference type="Pfam" id="PF09509"/>
    </source>
</evidence>